<gene>
    <name evidence="18" type="ORF">OJ997_09335</name>
</gene>
<keyword evidence="4" id="KW-0285">Flavoprotein</keyword>
<sequence>MSLDTHFDAIVVGSGFGGSVTAYRLAEAGKRVLILERGRPYPPGSFTRSPYRARESFWDPPRGLTGMYHYWSFKGIDALVSSGLGGGSLIYANVFIRKDERWFVHEDLNDGGYEYWPVDRASLDPHYDRVEEMIGLQRFPVEHEPYASTPKTIAFKEAATELGLEHFHPKLAVTFANEGRPPVPGEAIVEKIPNLHGRTRTTCQMTGECDVGCNFGSKNTLDYNYLTHAKHQGAEIRTLADVRRFEPREGGGYTVHYADLDAGAPEAPPTVTLTCDHLILSAGTLGTTNLLLRNRSALPGLSKKIGSRFCGNGDLLTLILNTSKVTDGKREPRIVDPSYGPVITTTARIPGAEDGGEGRGFYLQDAGYPQHLAWILHILSAPIQLWRWREGATHLVKNWIKGSPDTDVTAHIADLMLPSELSSGGLPLLSMGRDIPDGRMYLKNGRLDLDWNRKASEDYFSRVRTVSRDMAGVLGGRFADNPIWFLKRVITVHPLGGAPMGRTREEGVVDAYGNVFGQPGLHIADGSVMPGPTGPNPSFTIAALADRFADQIIDPDRKAAEAAAR</sequence>
<dbReference type="PANTHER" id="PTHR47470:SF1">
    <property type="entry name" value="FAD-DEPENDENT OXIDOREDUCTASE 2 FAD BINDING DOMAIN-CONTAINING PROTEIN"/>
    <property type="match status" value="1"/>
</dbReference>
<evidence type="ECO:0000259" key="17">
    <source>
        <dbReference type="Pfam" id="PF05199"/>
    </source>
</evidence>
<feature type="domain" description="Glucose-methanol-choline oxidoreductase N-terminal" evidence="16">
    <location>
        <begin position="201"/>
        <end position="298"/>
    </location>
</feature>
<dbReference type="GO" id="GO:0004769">
    <property type="term" value="F:steroid Delta-isomerase activity"/>
    <property type="evidence" value="ECO:0007669"/>
    <property type="project" value="UniProtKB-EC"/>
</dbReference>
<evidence type="ECO:0000256" key="1">
    <source>
        <dbReference type="ARBA" id="ARBA00001974"/>
    </source>
</evidence>
<dbReference type="AlphaFoldDB" id="A0A9X3N8R6"/>
<comment type="cofactor">
    <cofactor evidence="1">
        <name>FAD</name>
        <dbReference type="ChEBI" id="CHEBI:57692"/>
    </cofactor>
</comment>
<dbReference type="GO" id="GO:0050660">
    <property type="term" value="F:flavin adenine dinucleotide binding"/>
    <property type="evidence" value="ECO:0007669"/>
    <property type="project" value="InterPro"/>
</dbReference>
<keyword evidence="9" id="KW-0753">Steroid metabolism</keyword>
<evidence type="ECO:0000313" key="19">
    <source>
        <dbReference type="Proteomes" id="UP001147653"/>
    </source>
</evidence>
<evidence type="ECO:0000256" key="12">
    <source>
        <dbReference type="ARBA" id="ARBA00049645"/>
    </source>
</evidence>
<dbReference type="SUPFAM" id="SSF51905">
    <property type="entry name" value="FAD/NAD(P)-binding domain"/>
    <property type="match status" value="1"/>
</dbReference>
<evidence type="ECO:0000256" key="3">
    <source>
        <dbReference type="ARBA" id="ARBA00022548"/>
    </source>
</evidence>
<dbReference type="EC" id="1.1.3.6" evidence="13"/>
<evidence type="ECO:0000256" key="15">
    <source>
        <dbReference type="ARBA" id="ARBA00049778"/>
    </source>
</evidence>
<name>A0A9X3N8R6_9ACTN</name>
<keyword evidence="10" id="KW-0413">Isomerase</keyword>
<reference evidence="18" key="1">
    <citation type="submission" date="2022-10" db="EMBL/GenBank/DDBJ databases">
        <title>The WGS of Solirubrobacter phytolaccae KCTC 29190.</title>
        <authorList>
            <person name="Jiang Z."/>
        </authorList>
    </citation>
    <scope>NUCLEOTIDE SEQUENCE</scope>
    <source>
        <strain evidence="18">KCTC 29190</strain>
    </source>
</reference>
<evidence type="ECO:0000313" key="18">
    <source>
        <dbReference type="EMBL" id="MDA0180495.1"/>
    </source>
</evidence>
<evidence type="ECO:0000256" key="11">
    <source>
        <dbReference type="ARBA" id="ARBA00038856"/>
    </source>
</evidence>
<keyword evidence="7" id="KW-0443">Lipid metabolism</keyword>
<evidence type="ECO:0000259" key="16">
    <source>
        <dbReference type="Pfam" id="PF00732"/>
    </source>
</evidence>
<evidence type="ECO:0000256" key="5">
    <source>
        <dbReference type="ARBA" id="ARBA00022827"/>
    </source>
</evidence>
<comment type="pathway">
    <text evidence="12">Steroid metabolism; cholesterol degradation.</text>
</comment>
<evidence type="ECO:0000256" key="6">
    <source>
        <dbReference type="ARBA" id="ARBA00023002"/>
    </source>
</evidence>
<dbReference type="InterPro" id="IPR052542">
    <property type="entry name" value="Cholesterol_Oxidase"/>
</dbReference>
<comment type="caution">
    <text evidence="18">The sequence shown here is derived from an EMBL/GenBank/DDBJ whole genome shotgun (WGS) entry which is preliminary data.</text>
</comment>
<dbReference type="Pfam" id="PF13450">
    <property type="entry name" value="NAD_binding_8"/>
    <property type="match status" value="1"/>
</dbReference>
<organism evidence="18 19">
    <name type="scientific">Solirubrobacter phytolaccae</name>
    <dbReference type="NCBI Taxonomy" id="1404360"/>
    <lineage>
        <taxon>Bacteria</taxon>
        <taxon>Bacillati</taxon>
        <taxon>Actinomycetota</taxon>
        <taxon>Thermoleophilia</taxon>
        <taxon>Solirubrobacterales</taxon>
        <taxon>Solirubrobacteraceae</taxon>
        <taxon>Solirubrobacter</taxon>
    </lineage>
</organism>
<evidence type="ECO:0000256" key="8">
    <source>
        <dbReference type="ARBA" id="ARBA00023166"/>
    </source>
</evidence>
<dbReference type="GO" id="GO:0008203">
    <property type="term" value="P:cholesterol metabolic process"/>
    <property type="evidence" value="ECO:0007669"/>
    <property type="project" value="UniProtKB-KW"/>
</dbReference>
<keyword evidence="3" id="KW-0153">Cholesterol metabolism</keyword>
<dbReference type="RefSeq" id="WP_270024807.1">
    <property type="nucleotide sequence ID" value="NZ_JAPDDP010000013.1"/>
</dbReference>
<evidence type="ECO:0000256" key="13">
    <source>
        <dbReference type="ARBA" id="ARBA00049723"/>
    </source>
</evidence>
<evidence type="ECO:0000256" key="4">
    <source>
        <dbReference type="ARBA" id="ARBA00022630"/>
    </source>
</evidence>
<dbReference type="EMBL" id="JAPDDP010000013">
    <property type="protein sequence ID" value="MDA0180495.1"/>
    <property type="molecule type" value="Genomic_DNA"/>
</dbReference>
<keyword evidence="6" id="KW-0560">Oxidoreductase</keyword>
<keyword evidence="19" id="KW-1185">Reference proteome</keyword>
<protein>
    <recommendedName>
        <fullName evidence="14">Cholesterol oxidase</fullName>
        <ecNumber evidence="13">1.1.3.6</ecNumber>
        <ecNumber evidence="11">5.3.3.1</ecNumber>
    </recommendedName>
    <alternativeName>
        <fullName evidence="15">Cholesterol isomerase</fullName>
    </alternativeName>
</protein>
<evidence type="ECO:0000256" key="7">
    <source>
        <dbReference type="ARBA" id="ARBA00023098"/>
    </source>
</evidence>
<keyword evidence="8" id="KW-1207">Sterol metabolism</keyword>
<evidence type="ECO:0000256" key="14">
    <source>
        <dbReference type="ARBA" id="ARBA00049744"/>
    </source>
</evidence>
<evidence type="ECO:0000256" key="2">
    <source>
        <dbReference type="ARBA" id="ARBA00010790"/>
    </source>
</evidence>
<dbReference type="EC" id="5.3.3.1" evidence="11"/>
<accession>A0A9X3N8R6</accession>
<proteinExistence type="inferred from homology"/>
<dbReference type="Pfam" id="PF00732">
    <property type="entry name" value="GMC_oxred_N"/>
    <property type="match status" value="1"/>
</dbReference>
<dbReference type="GO" id="GO:0016995">
    <property type="term" value="F:cholesterol oxidase activity"/>
    <property type="evidence" value="ECO:0007669"/>
    <property type="project" value="UniProtKB-EC"/>
</dbReference>
<evidence type="ECO:0000256" key="10">
    <source>
        <dbReference type="ARBA" id="ARBA00023235"/>
    </source>
</evidence>
<feature type="domain" description="Glucose-methanol-choline oxidoreductase C-terminal" evidence="17">
    <location>
        <begin position="491"/>
        <end position="545"/>
    </location>
</feature>
<dbReference type="PANTHER" id="PTHR47470">
    <property type="entry name" value="CHOLESTEROL OXIDASE"/>
    <property type="match status" value="1"/>
</dbReference>
<dbReference type="InterPro" id="IPR000172">
    <property type="entry name" value="GMC_OxRdtase_N"/>
</dbReference>
<dbReference type="Proteomes" id="UP001147653">
    <property type="component" value="Unassembled WGS sequence"/>
</dbReference>
<evidence type="ECO:0000256" key="9">
    <source>
        <dbReference type="ARBA" id="ARBA00023221"/>
    </source>
</evidence>
<dbReference type="Gene3D" id="3.50.50.60">
    <property type="entry name" value="FAD/NAD(P)-binding domain"/>
    <property type="match status" value="3"/>
</dbReference>
<dbReference type="Pfam" id="PF05199">
    <property type="entry name" value="GMC_oxred_C"/>
    <property type="match status" value="1"/>
</dbReference>
<comment type="similarity">
    <text evidence="2">Belongs to the GMC oxidoreductase family.</text>
</comment>
<dbReference type="InterPro" id="IPR007867">
    <property type="entry name" value="GMC_OxRtase_C"/>
</dbReference>
<keyword evidence="5" id="KW-0274">FAD</keyword>
<dbReference type="InterPro" id="IPR036188">
    <property type="entry name" value="FAD/NAD-bd_sf"/>
</dbReference>